<organism evidence="9">
    <name type="scientific">Capitella teleta</name>
    <name type="common">Polychaete worm</name>
    <dbReference type="NCBI Taxonomy" id="283909"/>
    <lineage>
        <taxon>Eukaryota</taxon>
        <taxon>Metazoa</taxon>
        <taxon>Spiralia</taxon>
        <taxon>Lophotrochozoa</taxon>
        <taxon>Annelida</taxon>
        <taxon>Polychaeta</taxon>
        <taxon>Sedentaria</taxon>
        <taxon>Scolecida</taxon>
        <taxon>Capitellidae</taxon>
        <taxon>Capitella</taxon>
    </lineage>
</organism>
<proteinExistence type="evidence at transcript level"/>
<evidence type="ECO:0000256" key="7">
    <source>
        <dbReference type="SAM" id="SignalP"/>
    </source>
</evidence>
<evidence type="ECO:0000313" key="9">
    <source>
        <dbReference type="EMBL" id="BAK20402.1"/>
    </source>
</evidence>
<dbReference type="GO" id="GO:0006508">
    <property type="term" value="P:proteolysis"/>
    <property type="evidence" value="ECO:0007669"/>
    <property type="project" value="UniProtKB-KW"/>
</dbReference>
<keyword evidence="2 6" id="KW-0645">Protease</keyword>
<dbReference type="InterPro" id="IPR001254">
    <property type="entry name" value="Trypsin_dom"/>
</dbReference>
<dbReference type="CDD" id="cd00190">
    <property type="entry name" value="Tryp_SPc"/>
    <property type="match status" value="1"/>
</dbReference>
<sequence length="242" mass="24627">MRSLIVLFPAVLAYGEAKRIIGGTNAATGEFPHQLSLRAPTSHNCGAVLIALNKAITAAHCITGTSYSVRAGTLAHASCSGNCQDRSVASFVRHPSYGSGPGSYPNDIGTLHFTAFTSNSEIGTISLDSGGSLSSCVISGWGVTTVGGGSLSPSLRRASITPLTNTACASYWGTSINDGHICVYGDGVRGSCNGDSGGPLTCSSGGSLVVAGATSWGVSGCSPTYPSVYSRVSYFRTWIIGN</sequence>
<dbReference type="PROSITE" id="PS00135">
    <property type="entry name" value="TRYPSIN_SER"/>
    <property type="match status" value="1"/>
</dbReference>
<dbReference type="SMART" id="SM00020">
    <property type="entry name" value="Tryp_SPc"/>
    <property type="match status" value="1"/>
</dbReference>
<evidence type="ECO:0000256" key="2">
    <source>
        <dbReference type="ARBA" id="ARBA00022670"/>
    </source>
</evidence>
<evidence type="ECO:0000256" key="1">
    <source>
        <dbReference type="ARBA" id="ARBA00007664"/>
    </source>
</evidence>
<dbReference type="FunFam" id="2.40.10.10:FF:000036">
    <property type="entry name" value="Trypsin beta"/>
    <property type="match status" value="1"/>
</dbReference>
<evidence type="ECO:0000256" key="5">
    <source>
        <dbReference type="ARBA" id="ARBA00023157"/>
    </source>
</evidence>
<dbReference type="EMBL" id="AB558291">
    <property type="protein sequence ID" value="BAK20402.1"/>
    <property type="molecule type" value="mRNA"/>
</dbReference>
<dbReference type="InterPro" id="IPR009003">
    <property type="entry name" value="Peptidase_S1_PA"/>
</dbReference>
<dbReference type="PANTHER" id="PTHR24276:SF98">
    <property type="entry name" value="FI18310P1-RELATED"/>
    <property type="match status" value="1"/>
</dbReference>
<keyword evidence="4 6" id="KW-0720">Serine protease</keyword>
<dbReference type="Pfam" id="PF00089">
    <property type="entry name" value="Trypsin"/>
    <property type="match status" value="1"/>
</dbReference>
<dbReference type="PROSITE" id="PS00134">
    <property type="entry name" value="TRYPSIN_HIS"/>
    <property type="match status" value="1"/>
</dbReference>
<keyword evidence="7" id="KW-0732">Signal</keyword>
<evidence type="ECO:0000259" key="8">
    <source>
        <dbReference type="PROSITE" id="PS50240"/>
    </source>
</evidence>
<dbReference type="PANTHER" id="PTHR24276">
    <property type="entry name" value="POLYSERASE-RELATED"/>
    <property type="match status" value="1"/>
</dbReference>
<dbReference type="InterPro" id="IPR018114">
    <property type="entry name" value="TRYPSIN_HIS"/>
</dbReference>
<feature type="domain" description="Peptidase S1" evidence="8">
    <location>
        <begin position="20"/>
        <end position="242"/>
    </location>
</feature>
<dbReference type="InterPro" id="IPR001314">
    <property type="entry name" value="Peptidase_S1A"/>
</dbReference>
<evidence type="ECO:0000256" key="3">
    <source>
        <dbReference type="ARBA" id="ARBA00022801"/>
    </source>
</evidence>
<dbReference type="InterPro" id="IPR050430">
    <property type="entry name" value="Peptidase_S1"/>
</dbReference>
<keyword evidence="3 6" id="KW-0378">Hydrolase</keyword>
<dbReference type="Gene3D" id="2.40.10.10">
    <property type="entry name" value="Trypsin-like serine proteases"/>
    <property type="match status" value="1"/>
</dbReference>
<reference evidence="9" key="1">
    <citation type="journal article" date="2011" name="Mar. Biol.">
        <title>Differences of two polychaete species reflected in enzyme activities.</title>
        <authorList>
            <person name="Ito K."/>
            <person name="Nozaki M."/>
            <person name="Ohta T."/>
            <person name="Miura C."/>
            <person name="Tozawa Y."/>
            <person name="Miura T."/>
        </authorList>
    </citation>
    <scope>NUCLEOTIDE SEQUENCE</scope>
    <source>
        <strain evidence="9">I</strain>
    </source>
</reference>
<dbReference type="AlphaFoldDB" id="F2Z7L2"/>
<feature type="signal peptide" evidence="7">
    <location>
        <begin position="1"/>
        <end position="17"/>
    </location>
</feature>
<comment type="similarity">
    <text evidence="1">Belongs to the peptidase S1 family.</text>
</comment>
<evidence type="ECO:0000256" key="4">
    <source>
        <dbReference type="ARBA" id="ARBA00022825"/>
    </source>
</evidence>
<gene>
    <name evidence="9" type="primary">cCS</name>
</gene>
<keyword evidence="5" id="KW-1015">Disulfide bond</keyword>
<protein>
    <submittedName>
        <fullName evidence="9">Chymotrypsin-like serine protease</fullName>
    </submittedName>
</protein>
<dbReference type="InterPro" id="IPR033116">
    <property type="entry name" value="TRYPSIN_SER"/>
</dbReference>
<accession>F2Z7L2</accession>
<name>F2Z7L2_CAPTE</name>
<dbReference type="SUPFAM" id="SSF50494">
    <property type="entry name" value="Trypsin-like serine proteases"/>
    <property type="match status" value="1"/>
</dbReference>
<dbReference type="PROSITE" id="PS50240">
    <property type="entry name" value="TRYPSIN_DOM"/>
    <property type="match status" value="1"/>
</dbReference>
<dbReference type="PRINTS" id="PR00722">
    <property type="entry name" value="CHYMOTRYPSIN"/>
</dbReference>
<evidence type="ECO:0000256" key="6">
    <source>
        <dbReference type="RuleBase" id="RU363034"/>
    </source>
</evidence>
<dbReference type="GO" id="GO:0004252">
    <property type="term" value="F:serine-type endopeptidase activity"/>
    <property type="evidence" value="ECO:0007669"/>
    <property type="project" value="InterPro"/>
</dbReference>
<feature type="chain" id="PRO_5003290140" evidence="7">
    <location>
        <begin position="18"/>
        <end position="242"/>
    </location>
</feature>
<dbReference type="InterPro" id="IPR043504">
    <property type="entry name" value="Peptidase_S1_PA_chymotrypsin"/>
</dbReference>